<feature type="binding site" evidence="3 5">
    <location>
        <position position="42"/>
    </location>
    <ligand>
        <name>substrate</name>
    </ligand>
</feature>
<dbReference type="InterPro" id="IPR033747">
    <property type="entry name" value="PurE_ClassI"/>
</dbReference>
<name>A0A1G6YI56_9BACT</name>
<dbReference type="InterPro" id="IPR024694">
    <property type="entry name" value="PurE_prokaryotes"/>
</dbReference>
<dbReference type="EMBL" id="FNAQ01000002">
    <property type="protein sequence ID" value="SDD89673.1"/>
    <property type="molecule type" value="Genomic_DNA"/>
</dbReference>
<evidence type="ECO:0000256" key="3">
    <source>
        <dbReference type="HAMAP-Rule" id="MF_01929"/>
    </source>
</evidence>
<dbReference type="PANTHER" id="PTHR23046">
    <property type="entry name" value="PHOSPHORIBOSYLAMINOIMIDAZOLE CARBOXYLASE CATALYTIC SUBUNIT"/>
    <property type="match status" value="1"/>
</dbReference>
<evidence type="ECO:0000256" key="5">
    <source>
        <dbReference type="PIRSR" id="PIRSR001338-1"/>
    </source>
</evidence>
<evidence type="ECO:0000256" key="1">
    <source>
        <dbReference type="ARBA" id="ARBA00022755"/>
    </source>
</evidence>
<dbReference type="AlphaFoldDB" id="A0A1G6YI56"/>
<dbReference type="GO" id="GO:0034023">
    <property type="term" value="F:5-(carboxyamino)imidazole ribonucleotide mutase activity"/>
    <property type="evidence" value="ECO:0007669"/>
    <property type="project" value="UniProtKB-UniRule"/>
</dbReference>
<sequence length="172" mass="17527">MEQVQVGILMGSDSDYPVMAEAAKALREFGIGFEMLVSSAHRSPKRTAEYAASAAGRGIRVLIVGAGAAAHLAGVVAAEATLPVVAVPIDSSALKGLDALLATVQMPAGIPVASMAIGKAGARNAGLFAVQILATTDAALAERLRQARNDMAAAVAHKSEQLQQRLATDGLL</sequence>
<dbReference type="RefSeq" id="WP_092075953.1">
    <property type="nucleotide sequence ID" value="NZ_CALFZY010000007.1"/>
</dbReference>
<dbReference type="Pfam" id="PF00731">
    <property type="entry name" value="AIRC"/>
    <property type="match status" value="1"/>
</dbReference>
<comment type="similarity">
    <text evidence="3">Belongs to the AIR carboxylase family. Class I subfamily.</text>
</comment>
<dbReference type="HAMAP" id="MF_01929">
    <property type="entry name" value="PurE_classI"/>
    <property type="match status" value="1"/>
</dbReference>
<keyword evidence="2 3" id="KW-0413">Isomerase</keyword>
<protein>
    <recommendedName>
        <fullName evidence="3 4">N5-carboxyaminoimidazole ribonucleotide mutase</fullName>
        <shortName evidence="3 4">N5-CAIR mutase</shortName>
        <ecNumber evidence="3 4">5.4.99.18</ecNumber>
    </recommendedName>
    <alternativeName>
        <fullName evidence="3">5-(carboxyamino)imidazole ribonucleotide mutase</fullName>
    </alternativeName>
</protein>
<evidence type="ECO:0000256" key="2">
    <source>
        <dbReference type="ARBA" id="ARBA00023235"/>
    </source>
</evidence>
<accession>A0A1G6YI56</accession>
<evidence type="ECO:0000313" key="8">
    <source>
        <dbReference type="Proteomes" id="UP000243205"/>
    </source>
</evidence>
<feature type="domain" description="PurE" evidence="6">
    <location>
        <begin position="4"/>
        <end position="155"/>
    </location>
</feature>
<dbReference type="Gene3D" id="3.40.50.1970">
    <property type="match status" value="1"/>
</dbReference>
<evidence type="ECO:0000256" key="4">
    <source>
        <dbReference type="PIRNR" id="PIRNR001338"/>
    </source>
</evidence>
<dbReference type="NCBIfam" id="TIGR01162">
    <property type="entry name" value="purE"/>
    <property type="match status" value="1"/>
</dbReference>
<dbReference type="GO" id="GO:0006189">
    <property type="term" value="P:'de novo' IMP biosynthetic process"/>
    <property type="evidence" value="ECO:0007669"/>
    <property type="project" value="UniProtKB-UniRule"/>
</dbReference>
<dbReference type="STRING" id="57664.SAMN05661003_10249"/>
<organism evidence="7 8">
    <name type="scientific">Desulfuromonas thiophila</name>
    <dbReference type="NCBI Taxonomy" id="57664"/>
    <lineage>
        <taxon>Bacteria</taxon>
        <taxon>Pseudomonadati</taxon>
        <taxon>Thermodesulfobacteriota</taxon>
        <taxon>Desulfuromonadia</taxon>
        <taxon>Desulfuromonadales</taxon>
        <taxon>Desulfuromonadaceae</taxon>
        <taxon>Desulfuromonas</taxon>
    </lineage>
</organism>
<keyword evidence="8" id="KW-1185">Reference proteome</keyword>
<reference evidence="8" key="1">
    <citation type="submission" date="2016-10" db="EMBL/GenBank/DDBJ databases">
        <authorList>
            <person name="Varghese N."/>
            <person name="Submissions S."/>
        </authorList>
    </citation>
    <scope>NUCLEOTIDE SEQUENCE [LARGE SCALE GENOMIC DNA]</scope>
    <source>
        <strain evidence="8">DSM 8987</strain>
    </source>
</reference>
<comment type="function">
    <text evidence="3 4">Catalyzes the conversion of N5-carboxyaminoimidazole ribonucleotide (N5-CAIR) to 4-carboxy-5-aminoimidazole ribonucleotide (CAIR).</text>
</comment>
<feature type="binding site" evidence="3 5">
    <location>
        <position position="15"/>
    </location>
    <ligand>
        <name>substrate</name>
    </ligand>
</feature>
<gene>
    <name evidence="3" type="primary">purE</name>
    <name evidence="7" type="ORF">SAMN05661003_10249</name>
</gene>
<keyword evidence="1 3" id="KW-0658">Purine biosynthesis</keyword>
<dbReference type="OrthoDB" id="9791908at2"/>
<dbReference type="InterPro" id="IPR000031">
    <property type="entry name" value="PurE_dom"/>
</dbReference>
<proteinExistence type="inferred from homology"/>
<dbReference type="PANTHER" id="PTHR23046:SF2">
    <property type="entry name" value="PHOSPHORIBOSYLAMINOIMIDAZOLE CARBOXYLASE"/>
    <property type="match status" value="1"/>
</dbReference>
<dbReference type="UniPathway" id="UPA00074">
    <property type="reaction ID" value="UER00943"/>
</dbReference>
<dbReference type="SUPFAM" id="SSF52255">
    <property type="entry name" value="N5-CAIR mutase (phosphoribosylaminoimidazole carboxylase, PurE)"/>
    <property type="match status" value="1"/>
</dbReference>
<dbReference type="SMART" id="SM01001">
    <property type="entry name" value="AIRC"/>
    <property type="match status" value="1"/>
</dbReference>
<dbReference type="PIRSF" id="PIRSF001338">
    <property type="entry name" value="AIR_carboxylase"/>
    <property type="match status" value="1"/>
</dbReference>
<evidence type="ECO:0000313" key="7">
    <source>
        <dbReference type="EMBL" id="SDD89673.1"/>
    </source>
</evidence>
<comment type="pathway">
    <text evidence="3 4">Purine metabolism; IMP biosynthesis via de novo pathway; 5-amino-1-(5-phospho-D-ribosyl)imidazole-4-carboxylate from 5-amino-1-(5-phospho-D-ribosyl)imidazole (N5-CAIR route): step 2/2.</text>
</comment>
<comment type="catalytic activity">
    <reaction evidence="3 4">
        <text>5-carboxyamino-1-(5-phospho-D-ribosyl)imidazole + H(+) = 5-amino-1-(5-phospho-D-ribosyl)imidazole-4-carboxylate</text>
        <dbReference type="Rhea" id="RHEA:13193"/>
        <dbReference type="ChEBI" id="CHEBI:15378"/>
        <dbReference type="ChEBI" id="CHEBI:58730"/>
        <dbReference type="ChEBI" id="CHEBI:77657"/>
        <dbReference type="EC" id="5.4.99.18"/>
    </reaction>
</comment>
<dbReference type="Proteomes" id="UP000243205">
    <property type="component" value="Unassembled WGS sequence"/>
</dbReference>
<evidence type="ECO:0000259" key="6">
    <source>
        <dbReference type="SMART" id="SM01001"/>
    </source>
</evidence>
<feature type="binding site" evidence="3 5">
    <location>
        <position position="12"/>
    </location>
    <ligand>
        <name>substrate</name>
    </ligand>
</feature>
<dbReference type="EC" id="5.4.99.18" evidence="3 4"/>